<dbReference type="GO" id="GO:0006412">
    <property type="term" value="P:translation"/>
    <property type="evidence" value="ECO:0007669"/>
    <property type="project" value="UniProtKB-UniRule"/>
</dbReference>
<evidence type="ECO:0000256" key="4">
    <source>
        <dbReference type="ARBA" id="ARBA00023274"/>
    </source>
</evidence>
<dbReference type="InterPro" id="IPR005823">
    <property type="entry name" value="Ribosomal_uL13_bac-type"/>
</dbReference>
<dbReference type="InterPro" id="IPR036899">
    <property type="entry name" value="Ribosomal_uL13_sf"/>
</dbReference>
<keyword evidence="3 6" id="KW-0689">Ribosomal protein</keyword>
<dbReference type="PANTHER" id="PTHR11545:SF2">
    <property type="entry name" value="LARGE RIBOSOMAL SUBUNIT PROTEIN UL13M"/>
    <property type="match status" value="1"/>
</dbReference>
<accession>A0A3D9HVK9</accession>
<evidence type="ECO:0000256" key="7">
    <source>
        <dbReference type="SAM" id="MobiDB-lite"/>
    </source>
</evidence>
<dbReference type="NCBIfam" id="TIGR01066">
    <property type="entry name" value="rplM_bact"/>
    <property type="match status" value="1"/>
</dbReference>
<dbReference type="CDD" id="cd00392">
    <property type="entry name" value="Ribosomal_L13"/>
    <property type="match status" value="1"/>
</dbReference>
<keyword evidence="4 6" id="KW-0687">Ribonucleoprotein</keyword>
<dbReference type="Pfam" id="PF00572">
    <property type="entry name" value="Ribosomal_L13"/>
    <property type="match status" value="1"/>
</dbReference>
<dbReference type="Gene3D" id="3.90.1180.10">
    <property type="entry name" value="Ribosomal protein L13"/>
    <property type="match status" value="1"/>
</dbReference>
<dbReference type="EMBL" id="QRDW01000001">
    <property type="protein sequence ID" value="RED53445.1"/>
    <property type="molecule type" value="Genomic_DNA"/>
</dbReference>
<evidence type="ECO:0000313" key="8">
    <source>
        <dbReference type="EMBL" id="RED53445.1"/>
    </source>
</evidence>
<sequence length="154" mass="17306">MKTYSMKAGEIDKKWILIDAEGLVLGRLAAEVSKILRGKHKATYTPHMDCGDNVIIINAEKVALTGRKMTDKKFYWHTGYVGGIKSRTMGQLLEGEHPERVIQKAVQRMIPRGPLGRDQMRNLKVYAGAEHPHDAQQPEVLDLASRNSKNKRSA</sequence>
<dbReference type="Proteomes" id="UP000256845">
    <property type="component" value="Unassembled WGS sequence"/>
</dbReference>
<keyword evidence="9" id="KW-1185">Reference proteome</keyword>
<comment type="similarity">
    <text evidence="1 6">Belongs to the universal ribosomal protein uL13 family.</text>
</comment>
<reference evidence="8 9" key="1">
    <citation type="submission" date="2018-07" db="EMBL/GenBank/DDBJ databases">
        <title>Genomic Encyclopedia of Type Strains, Phase III (KMG-III): the genomes of soil and plant-associated and newly described type strains.</title>
        <authorList>
            <person name="Whitman W."/>
        </authorList>
    </citation>
    <scope>NUCLEOTIDE SEQUENCE [LARGE SCALE GENOMIC DNA]</scope>
    <source>
        <strain evidence="8 9">CECT 8488</strain>
    </source>
</reference>
<protein>
    <recommendedName>
        <fullName evidence="5 6">Large ribosomal subunit protein uL13</fullName>
    </recommendedName>
</protein>
<evidence type="ECO:0000256" key="5">
    <source>
        <dbReference type="ARBA" id="ARBA00035201"/>
    </source>
</evidence>
<dbReference type="PIRSF" id="PIRSF002181">
    <property type="entry name" value="Ribosomal_L13"/>
    <property type="match status" value="1"/>
</dbReference>
<evidence type="ECO:0000256" key="2">
    <source>
        <dbReference type="ARBA" id="ARBA00011838"/>
    </source>
</evidence>
<feature type="region of interest" description="Disordered" evidence="7">
    <location>
        <begin position="130"/>
        <end position="154"/>
    </location>
</feature>
<gene>
    <name evidence="6" type="primary">rplM</name>
    <name evidence="8" type="ORF">DFP90_101234</name>
</gene>
<dbReference type="GO" id="GO:0003735">
    <property type="term" value="F:structural constituent of ribosome"/>
    <property type="evidence" value="ECO:0007669"/>
    <property type="project" value="InterPro"/>
</dbReference>
<dbReference type="GO" id="GO:0017148">
    <property type="term" value="P:negative regulation of translation"/>
    <property type="evidence" value="ECO:0007669"/>
    <property type="project" value="TreeGrafter"/>
</dbReference>
<dbReference type="AlphaFoldDB" id="A0A3D9HVK9"/>
<dbReference type="GO" id="GO:0003729">
    <property type="term" value="F:mRNA binding"/>
    <property type="evidence" value="ECO:0007669"/>
    <property type="project" value="UniProtKB-ARBA"/>
</dbReference>
<dbReference type="InterPro" id="IPR005822">
    <property type="entry name" value="Ribosomal_uL13"/>
</dbReference>
<comment type="subunit">
    <text evidence="2 6">Part of the 50S ribosomal subunit.</text>
</comment>
<evidence type="ECO:0000256" key="3">
    <source>
        <dbReference type="ARBA" id="ARBA00022980"/>
    </source>
</evidence>
<organism evidence="8 9">
    <name type="scientific">Aestuariispira insulae</name>
    <dbReference type="NCBI Taxonomy" id="1461337"/>
    <lineage>
        <taxon>Bacteria</taxon>
        <taxon>Pseudomonadati</taxon>
        <taxon>Pseudomonadota</taxon>
        <taxon>Alphaproteobacteria</taxon>
        <taxon>Rhodospirillales</taxon>
        <taxon>Kiloniellaceae</taxon>
        <taxon>Aestuariispira</taxon>
    </lineage>
</organism>
<dbReference type="FunFam" id="3.90.1180.10:FF:000001">
    <property type="entry name" value="50S ribosomal protein L13"/>
    <property type="match status" value="1"/>
</dbReference>
<evidence type="ECO:0000256" key="1">
    <source>
        <dbReference type="ARBA" id="ARBA00006227"/>
    </source>
</evidence>
<dbReference type="RefSeq" id="WP_115934586.1">
    <property type="nucleotide sequence ID" value="NZ_QRDW01000001.1"/>
</dbReference>
<proteinExistence type="inferred from homology"/>
<dbReference type="SUPFAM" id="SSF52161">
    <property type="entry name" value="Ribosomal protein L13"/>
    <property type="match status" value="1"/>
</dbReference>
<name>A0A3D9HVK9_9PROT</name>
<comment type="caution">
    <text evidence="8">The sequence shown here is derived from an EMBL/GenBank/DDBJ whole genome shotgun (WGS) entry which is preliminary data.</text>
</comment>
<evidence type="ECO:0000256" key="6">
    <source>
        <dbReference type="HAMAP-Rule" id="MF_01366"/>
    </source>
</evidence>
<dbReference type="OrthoDB" id="9801330at2"/>
<dbReference type="PANTHER" id="PTHR11545">
    <property type="entry name" value="RIBOSOMAL PROTEIN L13"/>
    <property type="match status" value="1"/>
</dbReference>
<dbReference type="GO" id="GO:0022625">
    <property type="term" value="C:cytosolic large ribosomal subunit"/>
    <property type="evidence" value="ECO:0007669"/>
    <property type="project" value="TreeGrafter"/>
</dbReference>
<comment type="function">
    <text evidence="6">This protein is one of the early assembly proteins of the 50S ribosomal subunit, although it is not seen to bind rRNA by itself. It is important during the early stages of 50S assembly.</text>
</comment>
<dbReference type="HAMAP" id="MF_01366">
    <property type="entry name" value="Ribosomal_uL13"/>
    <property type="match status" value="1"/>
</dbReference>
<evidence type="ECO:0000313" key="9">
    <source>
        <dbReference type="Proteomes" id="UP000256845"/>
    </source>
</evidence>